<sequence>MTNPSPVLHDARPAAPARVLVVEDEPKLASLMMDYLRAAGYEATWLPDGADLARHVREQQTDLVLLDVMLPGKDGISLCRELRAFSDVPVVMLTARIEEWDRLEGLEAGADDYIGKTPFSPREVVARVKAILRRTQARGERGPMTGSSHHHPSPLWVDVEAYRAYYKGALLQLTPVEFRLLRVLLSAPGHAFTRDQLLARLHADPRSVNDRAVDSHIKNLRRKFEAVDPEADPIRSVYGVGFRLELSG</sequence>
<evidence type="ECO:0000256" key="2">
    <source>
        <dbReference type="ARBA" id="ARBA00023012"/>
    </source>
</evidence>
<dbReference type="GO" id="GO:0032993">
    <property type="term" value="C:protein-DNA complex"/>
    <property type="evidence" value="ECO:0007669"/>
    <property type="project" value="TreeGrafter"/>
</dbReference>
<feature type="domain" description="Response regulatory" evidence="8">
    <location>
        <begin position="18"/>
        <end position="131"/>
    </location>
</feature>
<organism evidence="10 11">
    <name type="scientific">Diaphorobacter aerolatus</name>
    <dbReference type="NCBI Taxonomy" id="1288495"/>
    <lineage>
        <taxon>Bacteria</taxon>
        <taxon>Pseudomonadati</taxon>
        <taxon>Pseudomonadota</taxon>
        <taxon>Betaproteobacteria</taxon>
        <taxon>Burkholderiales</taxon>
        <taxon>Comamonadaceae</taxon>
        <taxon>Diaphorobacter</taxon>
    </lineage>
</organism>
<evidence type="ECO:0000256" key="3">
    <source>
        <dbReference type="ARBA" id="ARBA00023015"/>
    </source>
</evidence>
<dbReference type="AlphaFoldDB" id="A0A7H0GMD0"/>
<proteinExistence type="predicted"/>
<dbReference type="CDD" id="cd00383">
    <property type="entry name" value="trans_reg_C"/>
    <property type="match status" value="1"/>
</dbReference>
<keyword evidence="5" id="KW-0804">Transcription</keyword>
<keyword evidence="3" id="KW-0805">Transcription regulation</keyword>
<dbReference type="SUPFAM" id="SSF46894">
    <property type="entry name" value="C-terminal effector domain of the bipartite response regulators"/>
    <property type="match status" value="1"/>
</dbReference>
<feature type="modified residue" description="4-aspartylphosphate" evidence="6">
    <location>
        <position position="67"/>
    </location>
</feature>
<dbReference type="EMBL" id="CP060783">
    <property type="protein sequence ID" value="QNP49446.1"/>
    <property type="molecule type" value="Genomic_DNA"/>
</dbReference>
<evidence type="ECO:0000313" key="11">
    <source>
        <dbReference type="Proteomes" id="UP000516028"/>
    </source>
</evidence>
<dbReference type="RefSeq" id="WP_187725036.1">
    <property type="nucleotide sequence ID" value="NZ_CP060783.1"/>
</dbReference>
<dbReference type="InterPro" id="IPR039420">
    <property type="entry name" value="WalR-like"/>
</dbReference>
<dbReference type="GO" id="GO:0006355">
    <property type="term" value="P:regulation of DNA-templated transcription"/>
    <property type="evidence" value="ECO:0007669"/>
    <property type="project" value="InterPro"/>
</dbReference>
<dbReference type="Gene3D" id="6.10.250.690">
    <property type="match status" value="1"/>
</dbReference>
<gene>
    <name evidence="10" type="ORF">H9K75_05300</name>
</gene>
<protein>
    <submittedName>
        <fullName evidence="10">Response regulator</fullName>
    </submittedName>
</protein>
<dbReference type="Pfam" id="PF00072">
    <property type="entry name" value="Response_reg"/>
    <property type="match status" value="1"/>
</dbReference>
<dbReference type="SMART" id="SM00862">
    <property type="entry name" value="Trans_reg_C"/>
    <property type="match status" value="1"/>
</dbReference>
<keyword evidence="4 7" id="KW-0238">DNA-binding</keyword>
<keyword evidence="11" id="KW-1185">Reference proteome</keyword>
<feature type="DNA-binding region" description="OmpR/PhoB-type" evidence="7">
    <location>
        <begin position="146"/>
        <end position="246"/>
    </location>
</feature>
<dbReference type="InterPro" id="IPR001789">
    <property type="entry name" value="Sig_transdc_resp-reg_receiver"/>
</dbReference>
<dbReference type="KEGG" id="daer:H9K75_05300"/>
<evidence type="ECO:0000256" key="5">
    <source>
        <dbReference type="ARBA" id="ARBA00023163"/>
    </source>
</evidence>
<dbReference type="GO" id="GO:0005829">
    <property type="term" value="C:cytosol"/>
    <property type="evidence" value="ECO:0007669"/>
    <property type="project" value="TreeGrafter"/>
</dbReference>
<dbReference type="Pfam" id="PF00486">
    <property type="entry name" value="Trans_reg_C"/>
    <property type="match status" value="1"/>
</dbReference>
<dbReference type="GO" id="GO:0000156">
    <property type="term" value="F:phosphorelay response regulator activity"/>
    <property type="evidence" value="ECO:0007669"/>
    <property type="project" value="TreeGrafter"/>
</dbReference>
<dbReference type="PROSITE" id="PS51755">
    <property type="entry name" value="OMPR_PHOB"/>
    <property type="match status" value="1"/>
</dbReference>
<dbReference type="PANTHER" id="PTHR48111:SF4">
    <property type="entry name" value="DNA-BINDING DUAL TRANSCRIPTIONAL REGULATOR OMPR"/>
    <property type="match status" value="1"/>
</dbReference>
<dbReference type="PANTHER" id="PTHR48111">
    <property type="entry name" value="REGULATOR OF RPOS"/>
    <property type="match status" value="1"/>
</dbReference>
<dbReference type="InterPro" id="IPR011006">
    <property type="entry name" value="CheY-like_superfamily"/>
</dbReference>
<dbReference type="InterPro" id="IPR016032">
    <property type="entry name" value="Sig_transdc_resp-reg_C-effctor"/>
</dbReference>
<evidence type="ECO:0000259" key="8">
    <source>
        <dbReference type="PROSITE" id="PS50110"/>
    </source>
</evidence>
<dbReference type="SMART" id="SM00448">
    <property type="entry name" value="REC"/>
    <property type="match status" value="1"/>
</dbReference>
<dbReference type="Proteomes" id="UP000516028">
    <property type="component" value="Chromosome"/>
</dbReference>
<dbReference type="InterPro" id="IPR036388">
    <property type="entry name" value="WH-like_DNA-bd_sf"/>
</dbReference>
<dbReference type="GO" id="GO:0000976">
    <property type="term" value="F:transcription cis-regulatory region binding"/>
    <property type="evidence" value="ECO:0007669"/>
    <property type="project" value="TreeGrafter"/>
</dbReference>
<dbReference type="Gene3D" id="3.40.50.2300">
    <property type="match status" value="1"/>
</dbReference>
<dbReference type="FunFam" id="3.40.50.2300:FF:000001">
    <property type="entry name" value="DNA-binding response regulator PhoB"/>
    <property type="match status" value="1"/>
</dbReference>
<evidence type="ECO:0000256" key="7">
    <source>
        <dbReference type="PROSITE-ProRule" id="PRU01091"/>
    </source>
</evidence>
<evidence type="ECO:0000256" key="6">
    <source>
        <dbReference type="PROSITE-ProRule" id="PRU00169"/>
    </source>
</evidence>
<dbReference type="Gene3D" id="1.10.10.10">
    <property type="entry name" value="Winged helix-like DNA-binding domain superfamily/Winged helix DNA-binding domain"/>
    <property type="match status" value="1"/>
</dbReference>
<dbReference type="InterPro" id="IPR001867">
    <property type="entry name" value="OmpR/PhoB-type_DNA-bd"/>
</dbReference>
<keyword evidence="2" id="KW-0902">Two-component regulatory system</keyword>
<accession>A0A7H0GMD0</accession>
<evidence type="ECO:0000256" key="4">
    <source>
        <dbReference type="ARBA" id="ARBA00023125"/>
    </source>
</evidence>
<evidence type="ECO:0000259" key="9">
    <source>
        <dbReference type="PROSITE" id="PS51755"/>
    </source>
</evidence>
<keyword evidence="1 6" id="KW-0597">Phosphoprotein</keyword>
<name>A0A7H0GMD0_9BURK</name>
<dbReference type="PROSITE" id="PS50110">
    <property type="entry name" value="RESPONSE_REGULATORY"/>
    <property type="match status" value="1"/>
</dbReference>
<reference evidence="10 11" key="1">
    <citation type="submission" date="2020-08" db="EMBL/GenBank/DDBJ databases">
        <title>Genome sequence of Diaphorobacter aerolatus KACC 16536T.</title>
        <authorList>
            <person name="Hyun D.-W."/>
            <person name="Bae J.-W."/>
        </authorList>
    </citation>
    <scope>NUCLEOTIDE SEQUENCE [LARGE SCALE GENOMIC DNA]</scope>
    <source>
        <strain evidence="10 11">KACC 16536</strain>
    </source>
</reference>
<feature type="domain" description="OmpR/PhoB-type" evidence="9">
    <location>
        <begin position="146"/>
        <end position="246"/>
    </location>
</feature>
<dbReference type="SUPFAM" id="SSF52172">
    <property type="entry name" value="CheY-like"/>
    <property type="match status" value="1"/>
</dbReference>
<evidence type="ECO:0000313" key="10">
    <source>
        <dbReference type="EMBL" id="QNP49446.1"/>
    </source>
</evidence>
<evidence type="ECO:0000256" key="1">
    <source>
        <dbReference type="ARBA" id="ARBA00022553"/>
    </source>
</evidence>